<accession>A0A091BIM0</accession>
<proteinExistence type="predicted"/>
<keyword evidence="1" id="KW-0732">Signal</keyword>
<reference evidence="2 3" key="1">
    <citation type="submission" date="2013-09" db="EMBL/GenBank/DDBJ databases">
        <title>Genome sequencing of Arenimonas composti.</title>
        <authorList>
            <person name="Chen F."/>
            <person name="Wang G."/>
        </authorList>
    </citation>
    <scope>NUCLEOTIDE SEQUENCE [LARGE SCALE GENOMIC DNA]</scope>
    <source>
        <strain evidence="2 3">TR7-09</strain>
    </source>
</reference>
<dbReference type="eggNOG" id="ENOG5032RMU">
    <property type="taxonomic scope" value="Bacteria"/>
</dbReference>
<dbReference type="STRING" id="1121013.GCA_000426365_02214"/>
<keyword evidence="3" id="KW-1185">Reference proteome</keyword>
<evidence type="ECO:0000256" key="1">
    <source>
        <dbReference type="SAM" id="SignalP"/>
    </source>
</evidence>
<gene>
    <name evidence="2" type="ORF">P873_05595</name>
</gene>
<organism evidence="2 3">
    <name type="scientific">Arenimonas composti TR7-09 = DSM 18010</name>
    <dbReference type="NCBI Taxonomy" id="1121013"/>
    <lineage>
        <taxon>Bacteria</taxon>
        <taxon>Pseudomonadati</taxon>
        <taxon>Pseudomonadota</taxon>
        <taxon>Gammaproteobacteria</taxon>
        <taxon>Lysobacterales</taxon>
        <taxon>Lysobacteraceae</taxon>
        <taxon>Arenimonas</taxon>
    </lineage>
</organism>
<dbReference type="RefSeq" id="WP_026817188.1">
    <property type="nucleotide sequence ID" value="NZ_AUFF01000006.1"/>
</dbReference>
<protein>
    <recommendedName>
        <fullName evidence="4">DUF4136 domain-containing protein</fullName>
    </recommendedName>
</protein>
<feature type="signal peptide" evidence="1">
    <location>
        <begin position="1"/>
        <end position="24"/>
    </location>
</feature>
<name>A0A091BIM0_9GAMM</name>
<feature type="chain" id="PRO_5001869907" description="DUF4136 domain-containing protein" evidence="1">
    <location>
        <begin position="25"/>
        <end position="137"/>
    </location>
</feature>
<dbReference type="AlphaFoldDB" id="A0A091BIM0"/>
<evidence type="ECO:0000313" key="3">
    <source>
        <dbReference type="Proteomes" id="UP000029391"/>
    </source>
</evidence>
<evidence type="ECO:0008006" key="4">
    <source>
        <dbReference type="Google" id="ProtNLM"/>
    </source>
</evidence>
<evidence type="ECO:0000313" key="2">
    <source>
        <dbReference type="EMBL" id="KFN50634.1"/>
    </source>
</evidence>
<dbReference type="EMBL" id="AWXU01000017">
    <property type="protein sequence ID" value="KFN50634.1"/>
    <property type="molecule type" value="Genomic_DNA"/>
</dbReference>
<comment type="caution">
    <text evidence="2">The sequence shown here is derived from an EMBL/GenBank/DDBJ whole genome shotgun (WGS) entry which is preliminary data.</text>
</comment>
<dbReference type="Proteomes" id="UP000029391">
    <property type="component" value="Unassembled WGS sequence"/>
</dbReference>
<dbReference type="OrthoDB" id="6196416at2"/>
<sequence>MNTTFRLAVTLFLALLVAACGSRAERSPREQALYEYQSAIRWSEYDVAMTYLDPLQLASDPVDPLELERLKQYQVAGYTVRSASHPADGSYEQVVEISLVNRHTQVERVITDRQRWRWDQIAQRWWLMSGLPVVPAN</sequence>
<dbReference type="PROSITE" id="PS51257">
    <property type="entry name" value="PROKAR_LIPOPROTEIN"/>
    <property type="match status" value="1"/>
</dbReference>